<evidence type="ECO:0008006" key="2">
    <source>
        <dbReference type="Google" id="ProtNLM"/>
    </source>
</evidence>
<dbReference type="Pfam" id="PF17170">
    <property type="entry name" value="DUF5128"/>
    <property type="match status" value="1"/>
</dbReference>
<sequence length="89" mass="10263">MNMKKIFLPIFLIVSLLIIISCVEKQEEKGGIKVGLDDKQKVSLFDIFSKIEIIPLETNDLSLIKTISKIIISNDTLYIRQWNVTNFCF</sequence>
<name>A0A645EQ61_9ZZZZ</name>
<reference evidence="1" key="1">
    <citation type="submission" date="2019-08" db="EMBL/GenBank/DDBJ databases">
        <authorList>
            <person name="Kucharzyk K."/>
            <person name="Murdoch R.W."/>
            <person name="Higgins S."/>
            <person name="Loffler F."/>
        </authorList>
    </citation>
    <scope>NUCLEOTIDE SEQUENCE</scope>
</reference>
<comment type="caution">
    <text evidence="1">The sequence shown here is derived from an EMBL/GenBank/DDBJ whole genome shotgun (WGS) entry which is preliminary data.</text>
</comment>
<gene>
    <name evidence="1" type="ORF">SDC9_151394</name>
</gene>
<dbReference type="EMBL" id="VSSQ01050088">
    <property type="protein sequence ID" value="MPN04158.1"/>
    <property type="molecule type" value="Genomic_DNA"/>
</dbReference>
<proteinExistence type="predicted"/>
<organism evidence="1">
    <name type="scientific">bioreactor metagenome</name>
    <dbReference type="NCBI Taxonomy" id="1076179"/>
    <lineage>
        <taxon>unclassified sequences</taxon>
        <taxon>metagenomes</taxon>
        <taxon>ecological metagenomes</taxon>
    </lineage>
</organism>
<accession>A0A645EQ61</accession>
<dbReference type="AlphaFoldDB" id="A0A645EQ61"/>
<dbReference type="PROSITE" id="PS51257">
    <property type="entry name" value="PROKAR_LIPOPROTEIN"/>
    <property type="match status" value="1"/>
</dbReference>
<evidence type="ECO:0000313" key="1">
    <source>
        <dbReference type="EMBL" id="MPN04158.1"/>
    </source>
</evidence>
<protein>
    <recommendedName>
        <fullName evidence="2">Lipoprotein</fullName>
    </recommendedName>
</protein>